<accession>A0A1B7HPB5</accession>
<gene>
    <name evidence="1" type="ORF">M977_04116</name>
</gene>
<comment type="caution">
    <text evidence="1">The sequence shown here is derived from an EMBL/GenBank/DDBJ whole genome shotgun (WGS) entry which is preliminary data.</text>
</comment>
<protein>
    <submittedName>
        <fullName evidence="1">Uncharacterized protein</fullName>
    </submittedName>
</protein>
<sequence length="83" mass="9459">MRHNDFLITQIKSLLLSGSKCDESEANAAVALAMEYRRIHPNTGVQALIDKAKFYLKHNRRPAAVPRTEPIKKATLPKRRQFS</sequence>
<name>A0A1B7HPB5_9ENTR</name>
<dbReference type="Proteomes" id="UP000078504">
    <property type="component" value="Unassembled WGS sequence"/>
</dbReference>
<evidence type="ECO:0000313" key="1">
    <source>
        <dbReference type="EMBL" id="OAT17482.1"/>
    </source>
</evidence>
<organism evidence="1 2">
    <name type="scientific">Buttiauxella gaviniae ATCC 51604</name>
    <dbReference type="NCBI Taxonomy" id="1354253"/>
    <lineage>
        <taxon>Bacteria</taxon>
        <taxon>Pseudomonadati</taxon>
        <taxon>Pseudomonadota</taxon>
        <taxon>Gammaproteobacteria</taxon>
        <taxon>Enterobacterales</taxon>
        <taxon>Enterobacteriaceae</taxon>
        <taxon>Buttiauxella</taxon>
    </lineage>
</organism>
<dbReference type="EMBL" id="LXEP01000037">
    <property type="protein sequence ID" value="OAT17482.1"/>
    <property type="molecule type" value="Genomic_DNA"/>
</dbReference>
<evidence type="ECO:0000313" key="2">
    <source>
        <dbReference type="Proteomes" id="UP000078504"/>
    </source>
</evidence>
<dbReference type="RefSeq" id="WP_064518621.1">
    <property type="nucleotide sequence ID" value="NZ_LXEP01000037.1"/>
</dbReference>
<dbReference type="AlphaFoldDB" id="A0A1B7HPB5"/>
<reference evidence="1 2" key="1">
    <citation type="submission" date="2016-04" db="EMBL/GenBank/DDBJ databases">
        <title>ATOL: Assembling a taxonomically balanced genome-scale reconstruction of the evolutionary history of the Enterobacteriaceae.</title>
        <authorList>
            <person name="Plunkett G.III."/>
            <person name="Neeno-Eckwall E.C."/>
            <person name="Glasner J.D."/>
            <person name="Perna N.T."/>
        </authorList>
    </citation>
    <scope>NUCLEOTIDE SEQUENCE [LARGE SCALE GENOMIC DNA]</scope>
    <source>
        <strain evidence="1 2">ATCC 51604</strain>
    </source>
</reference>
<dbReference type="PATRIC" id="fig|1354253.4.peg.4216"/>
<proteinExistence type="predicted"/>